<dbReference type="InterPro" id="IPR039527">
    <property type="entry name" value="PIGG/GPI7"/>
</dbReference>
<dbReference type="PANTHER" id="PTHR23072">
    <property type="entry name" value="PHOSPHATIDYLINOSITOL GLYCAN-RELATED"/>
    <property type="match status" value="1"/>
</dbReference>
<feature type="transmembrane region" description="Helical" evidence="12">
    <location>
        <begin position="565"/>
        <end position="590"/>
    </location>
</feature>
<dbReference type="InterPro" id="IPR045687">
    <property type="entry name" value="PIGG/GPI7_C"/>
</dbReference>
<dbReference type="InterPro" id="IPR002591">
    <property type="entry name" value="Phosphodiest/P_Trfase"/>
</dbReference>
<keyword evidence="11" id="KW-0325">Glycoprotein</keyword>
<dbReference type="Proteomes" id="UP000478008">
    <property type="component" value="Unassembled WGS sequence"/>
</dbReference>
<feature type="transmembrane region" description="Helical" evidence="12">
    <location>
        <begin position="468"/>
        <end position="485"/>
    </location>
</feature>
<keyword evidence="13" id="KW-0732">Signal</keyword>
<keyword evidence="8 12" id="KW-0256">Endoplasmic reticulum</keyword>
<sequence>MRLFFLFLILLSELVAYLWFCKGFFPTKVLLTPDEISSFTTNPPDQYVQPSKQFNRVIFMLVDAMRSDFVFSEDSHMNFTQHLINEGYALGYTAFSNPPTVTLPRLKGITTGSIPNFIDAVLNVADNEDTSTLGNQDSWVKQMFLNGWKINMFGDDTWLKLFPKYFSKSDGTSSFYVSDYTIVDRNVTRHLPEQLSKDGLTHWDCMILHFLGLDHIGHKGGSRSANMPSKQIEIDSVVRDVYESLLSKDNNTLMVLLGDHGMNDAGNHGGSSLGEVSAGMVLISKKFKGLDFDQHNNKSLPLPINDEYRYLNTADQIDLVPTLSELVGLDIPINSLGSFIPSILSLYSEKDQLNVLIKNALQLKVLLDKAQNGPRSLLQDQCDITSVNGLLQFIKKAKHILSQTSSDYNYRDLHLGIAAYAVFTVISVILFACRYSSHRLTGILDLTFFMLYGLSFVGSSLIEEEHHFWWLSTIILVVYLSYVSAVKEKSKMSSVALLLVALRILKAWNNSGQKYNDSTYIKIGSYISTLPARVGPNVFATILILSFVPLFVMKVKDSFGVKQNFSQIVSFVSLTMMISVLIAIKLLAYFTGTFDMETGTGELQKWCLVFVCWLQVYSHLETFPEINNELYRLFQYVWIATAVCSLGKPLLYKILGQKGGNKGYTKNVFVLFTLLCISQTNYLNVPLYGIMFVIYYEFKNLVPLDAKNFESSNYFAMLTLVLQNMSFFQFGSTNSLASVDLTNSFNGLTEYNVILSGILTFIANWSSPIFWAIVYVTRSLDSLPRKQFSALKWNCLYDRIVFNLSFYSISGLLLMLSCYNLRFHLFIWTVFSPKLLYFLAWLGCNLLIDLGLSAIIIARDMD</sequence>
<feature type="chain" id="PRO_5029011826" description="GPI ethanolamine phosphate transferase 2" evidence="13">
    <location>
        <begin position="17"/>
        <end position="862"/>
    </location>
</feature>
<evidence type="ECO:0000313" key="16">
    <source>
        <dbReference type="Proteomes" id="UP000478008"/>
    </source>
</evidence>
<keyword evidence="16" id="KW-1185">Reference proteome</keyword>
<keyword evidence="7 12" id="KW-0812">Transmembrane</keyword>
<dbReference type="Gene3D" id="3.40.720.10">
    <property type="entry name" value="Alkaline Phosphatase, subunit A"/>
    <property type="match status" value="1"/>
</dbReference>
<comment type="subcellular location">
    <subcellularLocation>
        <location evidence="1 12">Endoplasmic reticulum membrane</location>
        <topology evidence="1 12">Multi-pass membrane protein</topology>
    </subcellularLocation>
</comment>
<feature type="signal peptide" evidence="13">
    <location>
        <begin position="1"/>
        <end position="16"/>
    </location>
</feature>
<dbReference type="GO" id="GO:0051267">
    <property type="term" value="F:CP2 mannose-ethanolamine phosphotransferase activity"/>
    <property type="evidence" value="ECO:0007669"/>
    <property type="project" value="TreeGrafter"/>
</dbReference>
<dbReference type="CDD" id="cd16024">
    <property type="entry name" value="GPI_EPT_2"/>
    <property type="match status" value="1"/>
</dbReference>
<evidence type="ECO:0000256" key="9">
    <source>
        <dbReference type="ARBA" id="ARBA00022989"/>
    </source>
</evidence>
<dbReference type="GO" id="GO:0006506">
    <property type="term" value="P:GPI anchor biosynthetic process"/>
    <property type="evidence" value="ECO:0007669"/>
    <property type="project" value="UniProtKB-UniPathway"/>
</dbReference>
<evidence type="ECO:0000259" key="14">
    <source>
        <dbReference type="Pfam" id="PF19316"/>
    </source>
</evidence>
<accession>A0A7D9D0C2</accession>
<evidence type="ECO:0000256" key="11">
    <source>
        <dbReference type="ARBA" id="ARBA00023180"/>
    </source>
</evidence>
<evidence type="ECO:0000256" key="12">
    <source>
        <dbReference type="RuleBase" id="RU367106"/>
    </source>
</evidence>
<keyword evidence="10 12" id="KW-0472">Membrane</keyword>
<gene>
    <name evidence="15" type="primary">LAS21</name>
    <name evidence="15" type="ORF">DEBR0S5_04764G</name>
</gene>
<dbReference type="Pfam" id="PF01663">
    <property type="entry name" value="Phosphodiest"/>
    <property type="match status" value="1"/>
</dbReference>
<feature type="transmembrane region" description="Helical" evidence="12">
    <location>
        <begin position="751"/>
        <end position="776"/>
    </location>
</feature>
<keyword evidence="6 12" id="KW-0808">Transferase</keyword>
<dbReference type="EMBL" id="CABFWN010000005">
    <property type="protein sequence ID" value="VUG19513.1"/>
    <property type="molecule type" value="Genomic_DNA"/>
</dbReference>
<dbReference type="InterPro" id="IPR017850">
    <property type="entry name" value="Alkaline_phosphatase_core_sf"/>
</dbReference>
<evidence type="ECO:0000256" key="2">
    <source>
        <dbReference type="ARBA" id="ARBA00004687"/>
    </source>
</evidence>
<keyword evidence="9 12" id="KW-1133">Transmembrane helix</keyword>
<evidence type="ECO:0000256" key="3">
    <source>
        <dbReference type="ARBA" id="ARBA00005315"/>
    </source>
</evidence>
<name>A0A7D9D0C2_DEKBR</name>
<evidence type="ECO:0000256" key="1">
    <source>
        <dbReference type="ARBA" id="ARBA00004477"/>
    </source>
</evidence>
<evidence type="ECO:0000256" key="7">
    <source>
        <dbReference type="ARBA" id="ARBA00022692"/>
    </source>
</evidence>
<evidence type="ECO:0000256" key="4">
    <source>
        <dbReference type="ARBA" id="ARBA00020830"/>
    </source>
</evidence>
<dbReference type="PANTHER" id="PTHR23072:SF0">
    <property type="entry name" value="GPI ETHANOLAMINE PHOSPHATE TRANSFERASE 2"/>
    <property type="match status" value="1"/>
</dbReference>
<feature type="transmembrane region" description="Helical" evidence="12">
    <location>
        <begin position="796"/>
        <end position="816"/>
    </location>
</feature>
<evidence type="ECO:0000256" key="10">
    <source>
        <dbReference type="ARBA" id="ARBA00023136"/>
    </source>
</evidence>
<feature type="transmembrane region" description="Helical" evidence="12">
    <location>
        <begin position="663"/>
        <end position="680"/>
    </location>
</feature>
<dbReference type="Pfam" id="PF19316">
    <property type="entry name" value="PIGO_PIGG"/>
    <property type="match status" value="1"/>
</dbReference>
<dbReference type="SUPFAM" id="SSF53649">
    <property type="entry name" value="Alkaline phosphatase-like"/>
    <property type="match status" value="1"/>
</dbReference>
<feature type="transmembrane region" description="Helical" evidence="12">
    <location>
        <begin position="413"/>
        <end position="433"/>
    </location>
</feature>
<feature type="domain" description="GPI ethanolamine phosphate transferase 2 C-terminal" evidence="14">
    <location>
        <begin position="406"/>
        <end position="856"/>
    </location>
</feature>
<comment type="function">
    <text evidence="12">Ethanolamine phosphate transferase involved in glycosylphosphatidylinositol-anchor biosynthesis. Transfers ethanolamine phosphate to the GPI second mannose.</text>
</comment>
<reference evidence="15 16" key="1">
    <citation type="submission" date="2019-07" db="EMBL/GenBank/DDBJ databases">
        <authorList>
            <person name="Friedrich A."/>
            <person name="Schacherer J."/>
        </authorList>
    </citation>
    <scope>NUCLEOTIDE SEQUENCE [LARGE SCALE GENOMIC DNA]</scope>
</reference>
<feature type="transmembrane region" description="Helical" evidence="12">
    <location>
        <begin position="534"/>
        <end position="553"/>
    </location>
</feature>
<feature type="transmembrane region" description="Helical" evidence="12">
    <location>
        <begin position="836"/>
        <end position="858"/>
    </location>
</feature>
<dbReference type="AlphaFoldDB" id="A0A7D9D0C2"/>
<proteinExistence type="inferred from homology"/>
<evidence type="ECO:0000256" key="5">
    <source>
        <dbReference type="ARBA" id="ARBA00022502"/>
    </source>
</evidence>
<evidence type="ECO:0000256" key="6">
    <source>
        <dbReference type="ARBA" id="ARBA00022679"/>
    </source>
</evidence>
<dbReference type="UniPathway" id="UPA00196"/>
<keyword evidence="5 12" id="KW-0337">GPI-anchor biosynthesis</keyword>
<dbReference type="InterPro" id="IPR037674">
    <property type="entry name" value="PIG-G_N"/>
</dbReference>
<comment type="similarity">
    <text evidence="3 12">Belongs to the PIGG/PIGN/PIGO family. PIGG subfamily.</text>
</comment>
<evidence type="ECO:0000256" key="13">
    <source>
        <dbReference type="SAM" id="SignalP"/>
    </source>
</evidence>
<organism evidence="15 16">
    <name type="scientific">Dekkera bruxellensis</name>
    <name type="common">Brettanomyces custersii</name>
    <dbReference type="NCBI Taxonomy" id="5007"/>
    <lineage>
        <taxon>Eukaryota</taxon>
        <taxon>Fungi</taxon>
        <taxon>Dikarya</taxon>
        <taxon>Ascomycota</taxon>
        <taxon>Saccharomycotina</taxon>
        <taxon>Pichiomycetes</taxon>
        <taxon>Pichiales</taxon>
        <taxon>Pichiaceae</taxon>
        <taxon>Brettanomyces</taxon>
    </lineage>
</organism>
<comment type="pathway">
    <text evidence="2 12">Glycolipid biosynthesis; glycosylphosphatidylinositol-anchor biosynthesis.</text>
</comment>
<evidence type="ECO:0000256" key="8">
    <source>
        <dbReference type="ARBA" id="ARBA00022824"/>
    </source>
</evidence>
<evidence type="ECO:0000313" key="15">
    <source>
        <dbReference type="EMBL" id="VUG19513.1"/>
    </source>
</evidence>
<feature type="transmembrane region" description="Helical" evidence="12">
    <location>
        <begin position="440"/>
        <end position="462"/>
    </location>
</feature>
<protein>
    <recommendedName>
        <fullName evidence="4 12">GPI ethanolamine phosphate transferase 2</fullName>
    </recommendedName>
</protein>
<dbReference type="GO" id="GO:0005789">
    <property type="term" value="C:endoplasmic reticulum membrane"/>
    <property type="evidence" value="ECO:0007669"/>
    <property type="project" value="UniProtKB-SubCell"/>
</dbReference>